<evidence type="ECO:0000313" key="9">
    <source>
        <dbReference type="EMBL" id="CPT57178.1"/>
    </source>
</evidence>
<keyword evidence="5 8" id="KW-0408">Iron</keyword>
<dbReference type="InterPro" id="IPR051269">
    <property type="entry name" value="Fe-S_cluster_ET"/>
</dbReference>
<name>A0A0U0XC99_9MYCO</name>
<dbReference type="AlphaFoldDB" id="A0A0U0XC99"/>
<comment type="function">
    <text evidence="8">Ferredoxins are iron-sulfur proteins that transfer electrons in a wide variety of metabolic reactions.</text>
</comment>
<dbReference type="EMBL" id="CSUW01000011">
    <property type="protein sequence ID" value="CPT57178.1"/>
    <property type="molecule type" value="Genomic_DNA"/>
</dbReference>
<dbReference type="Gene3D" id="3.30.70.20">
    <property type="match status" value="1"/>
</dbReference>
<gene>
    <name evidence="9" type="primary">suaB</name>
    <name evidence="10" type="ORF">D2E76_19825</name>
    <name evidence="9" type="ORF">ERS075527_04255</name>
</gene>
<dbReference type="RefSeq" id="WP_005087660.1">
    <property type="nucleotide sequence ID" value="NZ_CM125927.1"/>
</dbReference>
<evidence type="ECO:0000256" key="6">
    <source>
        <dbReference type="ARBA" id="ARBA00023014"/>
    </source>
</evidence>
<accession>A0A0U0XC99</accession>
<dbReference type="PANTHER" id="PTHR36923:SF3">
    <property type="entry name" value="FERREDOXIN"/>
    <property type="match status" value="1"/>
</dbReference>
<protein>
    <recommendedName>
        <fullName evidence="8">Ferredoxin</fullName>
    </recommendedName>
</protein>
<evidence type="ECO:0000256" key="7">
    <source>
        <dbReference type="ARBA" id="ARBA00023291"/>
    </source>
</evidence>
<keyword evidence="7" id="KW-0003">3Fe-4S</keyword>
<evidence type="ECO:0000256" key="3">
    <source>
        <dbReference type="ARBA" id="ARBA00022723"/>
    </source>
</evidence>
<evidence type="ECO:0000256" key="8">
    <source>
        <dbReference type="RuleBase" id="RU368020"/>
    </source>
</evidence>
<keyword evidence="3 8" id="KW-0479">Metal-binding</keyword>
<evidence type="ECO:0000313" key="12">
    <source>
        <dbReference type="Proteomes" id="UP000284557"/>
    </source>
</evidence>
<dbReference type="GO" id="GO:0051538">
    <property type="term" value="F:3 iron, 4 sulfur cluster binding"/>
    <property type="evidence" value="ECO:0007669"/>
    <property type="project" value="UniProtKB-KW"/>
</dbReference>
<evidence type="ECO:0000313" key="11">
    <source>
        <dbReference type="Proteomes" id="UP000038487"/>
    </source>
</evidence>
<reference evidence="10 12" key="2">
    <citation type="submission" date="2018-08" db="EMBL/GenBank/DDBJ databases">
        <title>Linezolid Resistance in Mycobacterium abscessus: MIC Distribution and Comprehensive Investigation of Resistance Mechanisms.</title>
        <authorList>
            <person name="Ye M."/>
            <person name="Xu L."/>
            <person name="Zou Y."/>
            <person name="Li B."/>
            <person name="Guo Q."/>
            <person name="Zhang Y."/>
            <person name="Zhan M."/>
            <person name="Xu B."/>
            <person name="Yu F."/>
            <person name="Zhang Z."/>
            <person name="Chu H."/>
        </authorList>
    </citation>
    <scope>NUCLEOTIDE SEQUENCE [LARGE SCALE GENOMIC DNA]</scope>
    <source>
        <strain evidence="10 12">G143</strain>
    </source>
</reference>
<dbReference type="InterPro" id="IPR001080">
    <property type="entry name" value="3Fe4S_ferredoxin"/>
</dbReference>
<evidence type="ECO:0000256" key="5">
    <source>
        <dbReference type="ARBA" id="ARBA00023004"/>
    </source>
</evidence>
<dbReference type="Proteomes" id="UP000284557">
    <property type="component" value="Unassembled WGS sequence"/>
</dbReference>
<dbReference type="GeneID" id="93381880"/>
<sequence>MIVSPPDSSSSVSVDQDLCMGSGYCVAQHPDLFGADVDGTAVPLHKGVLSGEQAREAADAAHVCPAAAIEIHPASQ</sequence>
<evidence type="ECO:0000256" key="2">
    <source>
        <dbReference type="ARBA" id="ARBA00022448"/>
    </source>
</evidence>
<evidence type="ECO:0000256" key="4">
    <source>
        <dbReference type="ARBA" id="ARBA00022982"/>
    </source>
</evidence>
<dbReference type="Proteomes" id="UP000038487">
    <property type="component" value="Unassembled WGS sequence"/>
</dbReference>
<organism evidence="9 11">
    <name type="scientific">Mycobacteroides abscessus</name>
    <dbReference type="NCBI Taxonomy" id="36809"/>
    <lineage>
        <taxon>Bacteria</taxon>
        <taxon>Bacillati</taxon>
        <taxon>Actinomycetota</taxon>
        <taxon>Actinomycetes</taxon>
        <taxon>Mycobacteriales</taxon>
        <taxon>Mycobacteriaceae</taxon>
        <taxon>Mycobacteroides</taxon>
    </lineage>
</organism>
<proteinExistence type="predicted"/>
<comment type="caution">
    <text evidence="9">The sequence shown here is derived from an EMBL/GenBank/DDBJ whole genome shotgun (WGS) entry which is preliminary data.</text>
</comment>
<dbReference type="Pfam" id="PF13459">
    <property type="entry name" value="Fer4_15"/>
    <property type="match status" value="1"/>
</dbReference>
<dbReference type="GO" id="GO:0009055">
    <property type="term" value="F:electron transfer activity"/>
    <property type="evidence" value="ECO:0007669"/>
    <property type="project" value="UniProtKB-UniRule"/>
</dbReference>
<dbReference type="EMBL" id="QXBN01000016">
    <property type="protein sequence ID" value="RIT34861.1"/>
    <property type="molecule type" value="Genomic_DNA"/>
</dbReference>
<dbReference type="GO" id="GO:0005506">
    <property type="term" value="F:iron ion binding"/>
    <property type="evidence" value="ECO:0007669"/>
    <property type="project" value="UniProtKB-UniRule"/>
</dbReference>
<comment type="cofactor">
    <cofactor evidence="1">
        <name>[3Fe-4S] cluster</name>
        <dbReference type="ChEBI" id="CHEBI:21137"/>
    </cofactor>
</comment>
<keyword evidence="6 8" id="KW-0411">Iron-sulfur</keyword>
<evidence type="ECO:0000313" key="10">
    <source>
        <dbReference type="EMBL" id="RIT34861.1"/>
    </source>
</evidence>
<dbReference type="SUPFAM" id="SSF54862">
    <property type="entry name" value="4Fe-4S ferredoxins"/>
    <property type="match status" value="1"/>
</dbReference>
<dbReference type="PRINTS" id="PR00352">
    <property type="entry name" value="3FE4SFRDOXIN"/>
</dbReference>
<dbReference type="PANTHER" id="PTHR36923">
    <property type="entry name" value="FERREDOXIN"/>
    <property type="match status" value="1"/>
</dbReference>
<keyword evidence="4 8" id="KW-0249">Electron transport</keyword>
<evidence type="ECO:0000256" key="1">
    <source>
        <dbReference type="ARBA" id="ARBA00001927"/>
    </source>
</evidence>
<reference evidence="9 11" key="1">
    <citation type="submission" date="2015-03" db="EMBL/GenBank/DDBJ databases">
        <authorList>
            <consortium name="Pathogen Informatics"/>
            <person name="Murphy D."/>
        </authorList>
    </citation>
    <scope>NUCLEOTIDE SEQUENCE [LARGE SCALE GENOMIC DNA]</scope>
    <source>
        <strain evidence="9 11">PAP036</strain>
    </source>
</reference>
<keyword evidence="2 8" id="KW-0813">Transport</keyword>